<dbReference type="OrthoDB" id="9986895at2"/>
<dbReference type="AlphaFoldDB" id="A0A844M1A6"/>
<organism evidence="1 2">
    <name type="scientific">Psychrobacter sanguinis</name>
    <dbReference type="NCBI Taxonomy" id="861445"/>
    <lineage>
        <taxon>Bacteria</taxon>
        <taxon>Pseudomonadati</taxon>
        <taxon>Pseudomonadota</taxon>
        <taxon>Gammaproteobacteria</taxon>
        <taxon>Moraxellales</taxon>
        <taxon>Moraxellaceae</taxon>
        <taxon>Psychrobacter</taxon>
    </lineage>
</organism>
<dbReference type="Proteomes" id="UP000442109">
    <property type="component" value="Unassembled WGS sequence"/>
</dbReference>
<dbReference type="EMBL" id="WFKQ01000005">
    <property type="protein sequence ID" value="MUG32563.1"/>
    <property type="molecule type" value="Genomic_DNA"/>
</dbReference>
<dbReference type="RefSeq" id="WP_155587266.1">
    <property type="nucleotide sequence ID" value="NZ_WFKQ01000005.1"/>
</dbReference>
<evidence type="ECO:0000313" key="1">
    <source>
        <dbReference type="EMBL" id="MUG32563.1"/>
    </source>
</evidence>
<evidence type="ECO:0000313" key="2">
    <source>
        <dbReference type="Proteomes" id="UP000442109"/>
    </source>
</evidence>
<accession>A0A844M1A6</accession>
<name>A0A844M1A6_9GAMM</name>
<proteinExistence type="predicted"/>
<sequence>MTLKITFDEDAFQKNEEPDTNFEKPEFKKFNMRFNNLDLVIIDAIAKRNGTSRSQIINDFIEAVLKDFLTNCSEDEALLMCKYAESLSEDKIKNNKDFSWDSWYGNWRYGWATEGHLYQAVRSLSEDIENNNASTELLRLLKLLKMSKSSLESTT</sequence>
<keyword evidence="2" id="KW-1185">Reference proteome</keyword>
<comment type="caution">
    <text evidence="1">The sequence shown here is derived from an EMBL/GenBank/DDBJ whole genome shotgun (WGS) entry which is preliminary data.</text>
</comment>
<gene>
    <name evidence="1" type="ORF">GB996_07105</name>
</gene>
<protein>
    <submittedName>
        <fullName evidence="1">Uncharacterized protein</fullName>
    </submittedName>
</protein>
<reference evidence="1 2" key="1">
    <citation type="journal article" date="2019" name="PLoS ONE">
        <title>Pup mortality in New Zealand sea lions (Phocarctos hookeri) at Enderby Island, Auckland Islands, 2013-18.</title>
        <authorList>
            <person name="Michael S.A."/>
            <person name="Hayman D.T.S."/>
            <person name="Gray R."/>
            <person name="Zhang J."/>
            <person name="Rogers L."/>
            <person name="Roe W.D."/>
        </authorList>
    </citation>
    <scope>NUCLEOTIDE SEQUENCE [LARGE SCALE GENOMIC DNA]</scope>
    <source>
        <strain evidence="1 2">SM868</strain>
    </source>
</reference>